<dbReference type="Proteomes" id="UP000229080">
    <property type="component" value="Unassembled WGS sequence"/>
</dbReference>
<organism evidence="1 2">
    <name type="scientific">Candidatus Portnoybacteria bacterium CG09_land_8_20_14_0_10_44_13</name>
    <dbReference type="NCBI Taxonomy" id="1974811"/>
    <lineage>
        <taxon>Bacteria</taxon>
        <taxon>Candidatus Portnoyibacteriota</taxon>
    </lineage>
</organism>
<dbReference type="Gene3D" id="3.90.20.10">
    <property type="match status" value="1"/>
</dbReference>
<name>A0A2H0WTZ8_9BACT</name>
<dbReference type="Gene3D" id="1.20.5.170">
    <property type="match status" value="1"/>
</dbReference>
<evidence type="ECO:0008006" key="3">
    <source>
        <dbReference type="Google" id="ProtNLM"/>
    </source>
</evidence>
<gene>
    <name evidence="1" type="ORF">COT61_05545</name>
</gene>
<dbReference type="AlphaFoldDB" id="A0A2H0WTZ8"/>
<protein>
    <recommendedName>
        <fullName evidence="3">t-SNARE coiled-coil homology domain-containing protein</fullName>
    </recommendedName>
</protein>
<evidence type="ECO:0000313" key="2">
    <source>
        <dbReference type="Proteomes" id="UP000229080"/>
    </source>
</evidence>
<evidence type="ECO:0000313" key="1">
    <source>
        <dbReference type="EMBL" id="PIS16142.1"/>
    </source>
</evidence>
<comment type="caution">
    <text evidence="1">The sequence shown here is derived from an EMBL/GenBank/DDBJ whole genome shotgun (WGS) entry which is preliminary data.</text>
</comment>
<dbReference type="SUPFAM" id="SSF57997">
    <property type="entry name" value="Tropomyosin"/>
    <property type="match status" value="1"/>
</dbReference>
<sequence length="173" mass="20254">MNKIDSKKQNRKAPEDITLKSIETLLGQQTKVILVAVDEKLARTDKKIEVIDKRMDGLDKKIEVIDKRMDGLDKKIEVIDKRMDGLDKRMDGLDKRIEVLDKRMDGFDRRMDGLDKKIDRVHDDLLAEIRNLAITLEHFLKRLMDFEDEFVVVKARLGKIERILEEKLGVRVE</sequence>
<proteinExistence type="predicted"/>
<reference evidence="2" key="1">
    <citation type="submission" date="2017-09" db="EMBL/GenBank/DDBJ databases">
        <title>Depth-based differentiation of microbial function through sediment-hosted aquifers and enrichment of novel symbionts in the deep terrestrial subsurface.</title>
        <authorList>
            <person name="Probst A.J."/>
            <person name="Ladd B."/>
            <person name="Jarett J.K."/>
            <person name="Geller-Mcgrath D.E."/>
            <person name="Sieber C.M.K."/>
            <person name="Emerson J.B."/>
            <person name="Anantharaman K."/>
            <person name="Thomas B.C."/>
            <person name="Malmstrom R."/>
            <person name="Stieglmeier M."/>
            <person name="Klingl A."/>
            <person name="Woyke T."/>
            <person name="Ryan C.M."/>
            <person name="Banfield J.F."/>
        </authorList>
    </citation>
    <scope>NUCLEOTIDE SEQUENCE [LARGE SCALE GENOMIC DNA]</scope>
</reference>
<accession>A0A2H0WTZ8</accession>
<dbReference type="EMBL" id="PEZF01000193">
    <property type="protein sequence ID" value="PIS16142.1"/>
    <property type="molecule type" value="Genomic_DNA"/>
</dbReference>